<sequence length="411" mass="42016">MSRTTDSDGPARPRIAALDAARGMALIAMMAIHVLPGWNADFEPTITWQLLSGTSAALFAFLAGISLSLSAAKARAVGGRALAAAKSALAVRAALILALGFLIALLDPPAAIILAYYGAMFLLAIPLLGLSARSLGIAAVCFAVLGPLLMQGLRPDLHGLGGYDPSLSMLFDDPGAVVGALLLTGSYPAIPWMTYICAGMAVGQLDLASRDTQVRLMVSGTIVGAATWLFALVMTGPLGGREQLIANSPRLGAEGVDDILTWGPADGLPTSTGWWLTVLSPYSSTPVELLNTLGIAAVVLGVVLFAGTALRSLLTPLAMAGTMSLTLYSAHLVLLATGFLSGRPHLAFVLHAVAAVLFAVLWHNVTGKPQGPLERMVSAATGWTKDRVLAPGNGAGGTGCAGSTAATKDGS</sequence>
<feature type="transmembrane region" description="Helical" evidence="1">
    <location>
        <begin position="135"/>
        <end position="154"/>
    </location>
</feature>
<accession>A0ABQ5MW16</accession>
<gene>
    <name evidence="3" type="ORF">AHIS1636_26240</name>
</gene>
<keyword evidence="1" id="KW-1133">Transmembrane helix</keyword>
<feature type="transmembrane region" description="Helical" evidence="1">
    <location>
        <begin position="289"/>
        <end position="310"/>
    </location>
</feature>
<feature type="transmembrane region" description="Helical" evidence="1">
    <location>
        <begin position="110"/>
        <end position="128"/>
    </location>
</feature>
<proteinExistence type="predicted"/>
<organism evidence="3 4">
    <name type="scientific">Arthrobacter mangrovi</name>
    <dbReference type="NCBI Taxonomy" id="2966350"/>
    <lineage>
        <taxon>Bacteria</taxon>
        <taxon>Bacillati</taxon>
        <taxon>Actinomycetota</taxon>
        <taxon>Actinomycetes</taxon>
        <taxon>Micrococcales</taxon>
        <taxon>Micrococcaceae</taxon>
        <taxon>Arthrobacter</taxon>
    </lineage>
</organism>
<feature type="transmembrane region" description="Helical" evidence="1">
    <location>
        <begin position="174"/>
        <end position="202"/>
    </location>
</feature>
<dbReference type="Proteomes" id="UP001209654">
    <property type="component" value="Unassembled WGS sequence"/>
</dbReference>
<dbReference type="Pfam" id="PF07786">
    <property type="entry name" value="HGSNAT_cat"/>
    <property type="match status" value="1"/>
</dbReference>
<keyword evidence="1" id="KW-0472">Membrane</keyword>
<reference evidence="3 4" key="1">
    <citation type="journal article" date="2023" name="Int. J. Syst. Evol. Microbiol.">
        <title>Arthrobacter mangrovi sp. nov., an actinobacterium isolated from the rhizosphere of a mangrove.</title>
        <authorList>
            <person name="Hamada M."/>
            <person name="Saitou S."/>
            <person name="Enomoto N."/>
            <person name="Nanri K."/>
            <person name="Hidaka K."/>
            <person name="Miura T."/>
            <person name="Tamura T."/>
        </authorList>
    </citation>
    <scope>NUCLEOTIDE SEQUENCE [LARGE SCALE GENOMIC DNA]</scope>
    <source>
        <strain evidence="3 4">NBRC 112813</strain>
    </source>
</reference>
<keyword evidence="4" id="KW-1185">Reference proteome</keyword>
<name>A0ABQ5MW16_9MICC</name>
<feature type="transmembrane region" description="Helical" evidence="1">
    <location>
        <begin position="81"/>
        <end position="104"/>
    </location>
</feature>
<evidence type="ECO:0000259" key="2">
    <source>
        <dbReference type="Pfam" id="PF07786"/>
    </source>
</evidence>
<feature type="transmembrane region" description="Helical" evidence="1">
    <location>
        <begin position="50"/>
        <end position="69"/>
    </location>
</feature>
<protein>
    <recommendedName>
        <fullName evidence="2">Heparan-alpha-glucosaminide N-acetyltransferase catalytic domain-containing protein</fullName>
    </recommendedName>
</protein>
<feature type="transmembrane region" description="Helical" evidence="1">
    <location>
        <begin position="20"/>
        <end position="38"/>
    </location>
</feature>
<comment type="caution">
    <text evidence="3">The sequence shown here is derived from an EMBL/GenBank/DDBJ whole genome shotgun (WGS) entry which is preliminary data.</text>
</comment>
<keyword evidence="1" id="KW-0812">Transmembrane</keyword>
<evidence type="ECO:0000313" key="3">
    <source>
        <dbReference type="EMBL" id="GLB68182.1"/>
    </source>
</evidence>
<dbReference type="InterPro" id="IPR012429">
    <property type="entry name" value="HGSNAT_cat"/>
</dbReference>
<evidence type="ECO:0000256" key="1">
    <source>
        <dbReference type="SAM" id="Phobius"/>
    </source>
</evidence>
<dbReference type="RefSeq" id="WP_264796282.1">
    <property type="nucleotide sequence ID" value="NZ_BRVS01000013.1"/>
</dbReference>
<dbReference type="EMBL" id="BRVS01000013">
    <property type="protein sequence ID" value="GLB68182.1"/>
    <property type="molecule type" value="Genomic_DNA"/>
</dbReference>
<feature type="transmembrane region" description="Helical" evidence="1">
    <location>
        <begin position="317"/>
        <end position="340"/>
    </location>
</feature>
<feature type="transmembrane region" description="Helical" evidence="1">
    <location>
        <begin position="214"/>
        <end position="234"/>
    </location>
</feature>
<feature type="transmembrane region" description="Helical" evidence="1">
    <location>
        <begin position="346"/>
        <end position="365"/>
    </location>
</feature>
<evidence type="ECO:0000313" key="4">
    <source>
        <dbReference type="Proteomes" id="UP001209654"/>
    </source>
</evidence>
<feature type="domain" description="Heparan-alpha-glucosaminide N-acetyltransferase catalytic" evidence="2">
    <location>
        <begin position="14"/>
        <end position="214"/>
    </location>
</feature>